<feature type="compositionally biased region" description="Low complexity" evidence="1">
    <location>
        <begin position="28"/>
        <end position="40"/>
    </location>
</feature>
<reference evidence="2" key="1">
    <citation type="submission" date="2020-07" db="EMBL/GenBank/DDBJ databases">
        <authorList>
            <person name="Pettersson B.M.F."/>
            <person name="Behra P.R.K."/>
            <person name="Ramesh M."/>
            <person name="Das S."/>
            <person name="Dasgupta S."/>
            <person name="Kirsebom L.A."/>
        </authorList>
    </citation>
    <scope>NUCLEOTIDE SEQUENCE</scope>
    <source>
        <strain evidence="2">DSM 44242</strain>
    </source>
</reference>
<comment type="caution">
    <text evidence="2">The sequence shown here is derived from an EMBL/GenBank/DDBJ whole genome shotgun (WGS) entry which is preliminary data.</text>
</comment>
<organism evidence="2 3">
    <name type="scientific">Mycolicibacterium porcinum</name>
    <dbReference type="NCBI Taxonomy" id="39693"/>
    <lineage>
        <taxon>Bacteria</taxon>
        <taxon>Bacillati</taxon>
        <taxon>Actinomycetota</taxon>
        <taxon>Actinomycetes</taxon>
        <taxon>Mycobacteriales</taxon>
        <taxon>Mycobacteriaceae</taxon>
        <taxon>Mycolicibacterium</taxon>
    </lineage>
</organism>
<sequence length="275" mass="28766">MNARRRVLVAVLLGQLVLAAVLLWKPSSPSHPSAPPAGASRTTVTSTSAQPDPVTSMVLPDGRTASLLALGGPQSQALLGRLGPELGEAAATVTAFWGPDWPRHIEIAVAGSDQQFRVLAGGAADIAATTTAQRVMFAPGAAGMSPGALRIVLRHELFHYAARSATAADAPRWLTEGVADYVARPPTPVPAQAGVAARLPTDADLDTPGAARSLAYDRAWWFSRYVADVYGVPKLRELYVSACGPGHPDVATAVRQTLGADLDTVVAGWRRWLTG</sequence>
<evidence type="ECO:0000256" key="1">
    <source>
        <dbReference type="SAM" id="MobiDB-lite"/>
    </source>
</evidence>
<feature type="region of interest" description="Disordered" evidence="1">
    <location>
        <begin position="28"/>
        <end position="54"/>
    </location>
</feature>
<dbReference type="AlphaFoldDB" id="A0AAW5TAP7"/>
<evidence type="ECO:0000313" key="3">
    <source>
        <dbReference type="Proteomes" id="UP001141659"/>
    </source>
</evidence>
<evidence type="ECO:0000313" key="2">
    <source>
        <dbReference type="EMBL" id="MCV7391884.1"/>
    </source>
</evidence>
<proteinExistence type="predicted"/>
<feature type="compositionally biased region" description="Polar residues" evidence="1">
    <location>
        <begin position="41"/>
        <end position="50"/>
    </location>
</feature>
<gene>
    <name evidence="2" type="ORF">H5P34_27870</name>
</gene>
<dbReference type="EMBL" id="JACKVC010000021">
    <property type="protein sequence ID" value="MCV7391884.1"/>
    <property type="molecule type" value="Genomic_DNA"/>
</dbReference>
<reference evidence="2" key="2">
    <citation type="journal article" date="2022" name="BMC Genomics">
        <title>Comparative genome analysis of mycobacteria focusing on tRNA and non-coding RNA.</title>
        <authorList>
            <person name="Behra P.R.K."/>
            <person name="Pettersson B.M.F."/>
            <person name="Ramesh M."/>
            <person name="Das S."/>
            <person name="Dasgupta S."/>
            <person name="Kirsebom L.A."/>
        </authorList>
    </citation>
    <scope>NUCLEOTIDE SEQUENCE</scope>
    <source>
        <strain evidence="2">DSM 44242</strain>
    </source>
</reference>
<dbReference type="Proteomes" id="UP001141659">
    <property type="component" value="Unassembled WGS sequence"/>
</dbReference>
<protein>
    <submittedName>
        <fullName evidence="2">Peptidase</fullName>
    </submittedName>
</protein>
<accession>A0AAW5TAP7</accession>
<name>A0AAW5TAP7_9MYCO</name>